<evidence type="ECO:0000256" key="3">
    <source>
        <dbReference type="ARBA" id="ARBA00022617"/>
    </source>
</evidence>
<dbReference type="GO" id="GO:0016705">
    <property type="term" value="F:oxidoreductase activity, acting on paired donors, with incorporation or reduction of molecular oxygen"/>
    <property type="evidence" value="ECO:0007669"/>
    <property type="project" value="InterPro"/>
</dbReference>
<dbReference type="GeneID" id="38129265"/>
<dbReference type="Proteomes" id="UP000215305">
    <property type="component" value="Unassembled WGS sequence"/>
</dbReference>
<keyword evidence="6 8" id="KW-0408">Iron</keyword>
<comment type="caution">
    <text evidence="9">The sequence shown here is derived from an EMBL/GenBank/DDBJ whole genome shotgun (WGS) entry which is preliminary data.</text>
</comment>
<dbReference type="CDD" id="cd11062">
    <property type="entry name" value="CYP58-like"/>
    <property type="match status" value="1"/>
</dbReference>
<dbReference type="OrthoDB" id="3945418at2759"/>
<dbReference type="GO" id="GO:0020037">
    <property type="term" value="F:heme binding"/>
    <property type="evidence" value="ECO:0007669"/>
    <property type="project" value="InterPro"/>
</dbReference>
<protein>
    <recommendedName>
        <fullName evidence="11">Cytochrome P450 monooxygenase</fullName>
    </recommendedName>
</protein>
<evidence type="ECO:0000256" key="2">
    <source>
        <dbReference type="ARBA" id="ARBA00010617"/>
    </source>
</evidence>
<gene>
    <name evidence="9" type="ORF">CDV56_107291</name>
</gene>
<comment type="similarity">
    <text evidence="2">Belongs to the cytochrome P450 family.</text>
</comment>
<keyword evidence="7" id="KW-0503">Monooxygenase</keyword>
<evidence type="ECO:0000256" key="6">
    <source>
        <dbReference type="ARBA" id="ARBA00023004"/>
    </source>
</evidence>
<accession>A0A397GTK3</accession>
<dbReference type="Gene3D" id="1.10.630.10">
    <property type="entry name" value="Cytochrome P450"/>
    <property type="match status" value="1"/>
</dbReference>
<dbReference type="PRINTS" id="PR00385">
    <property type="entry name" value="P450"/>
</dbReference>
<dbReference type="GO" id="GO:0004497">
    <property type="term" value="F:monooxygenase activity"/>
    <property type="evidence" value="ECO:0007669"/>
    <property type="project" value="UniProtKB-KW"/>
</dbReference>
<evidence type="ECO:0000256" key="7">
    <source>
        <dbReference type="ARBA" id="ARBA00023033"/>
    </source>
</evidence>
<reference evidence="9" key="1">
    <citation type="submission" date="2018-08" db="EMBL/GenBank/DDBJ databases">
        <title>Draft genome sequence of azole-resistant Aspergillus thermomutatus (Neosartorya pseudofischeri) strain HMR AF 39, isolated from a human nasal aspirate.</title>
        <authorList>
            <person name="Parent-Michaud M."/>
            <person name="Dufresne P.J."/>
            <person name="Fournier E."/>
            <person name="Martineau C."/>
            <person name="Moreira S."/>
            <person name="Perkins V."/>
            <person name="De Repentigny L."/>
            <person name="Dufresne S.F."/>
        </authorList>
    </citation>
    <scope>NUCLEOTIDE SEQUENCE [LARGE SCALE GENOMIC DNA]</scope>
    <source>
        <strain evidence="9">HMR AF 39</strain>
    </source>
</reference>
<name>A0A397GTK3_ASPTH</name>
<dbReference type="Pfam" id="PF00067">
    <property type="entry name" value="p450"/>
    <property type="match status" value="1"/>
</dbReference>
<dbReference type="PANTHER" id="PTHR24305">
    <property type="entry name" value="CYTOCHROME P450"/>
    <property type="match status" value="1"/>
</dbReference>
<dbReference type="VEuPathDB" id="FungiDB:CDV56_107291"/>
<keyword evidence="5" id="KW-0560">Oxidoreductase</keyword>
<dbReference type="PANTHER" id="PTHR24305:SF210">
    <property type="entry name" value="CYTOCHROME P450 MONOOXYGENASE ASQL-RELATED"/>
    <property type="match status" value="1"/>
</dbReference>
<dbReference type="STRING" id="41047.A0A397GTK3"/>
<proteinExistence type="inferred from homology"/>
<evidence type="ECO:0000256" key="5">
    <source>
        <dbReference type="ARBA" id="ARBA00023002"/>
    </source>
</evidence>
<dbReference type="RefSeq" id="XP_026613670.1">
    <property type="nucleotide sequence ID" value="XM_026760910.1"/>
</dbReference>
<dbReference type="InterPro" id="IPR036396">
    <property type="entry name" value="Cyt_P450_sf"/>
</dbReference>
<dbReference type="SUPFAM" id="SSF48264">
    <property type="entry name" value="Cytochrome P450"/>
    <property type="match status" value="1"/>
</dbReference>
<evidence type="ECO:0000256" key="4">
    <source>
        <dbReference type="ARBA" id="ARBA00022723"/>
    </source>
</evidence>
<keyword evidence="10" id="KW-1185">Reference proteome</keyword>
<dbReference type="InterPro" id="IPR001128">
    <property type="entry name" value="Cyt_P450"/>
</dbReference>
<comment type="cofactor">
    <cofactor evidence="1 8">
        <name>heme</name>
        <dbReference type="ChEBI" id="CHEBI:30413"/>
    </cofactor>
</comment>
<keyword evidence="3 8" id="KW-0349">Heme</keyword>
<dbReference type="InterPro" id="IPR002403">
    <property type="entry name" value="Cyt_P450_E_grp-IV"/>
</dbReference>
<evidence type="ECO:0008006" key="11">
    <source>
        <dbReference type="Google" id="ProtNLM"/>
    </source>
</evidence>
<organism evidence="9 10">
    <name type="scientific">Aspergillus thermomutatus</name>
    <name type="common">Neosartorya pseudofischeri</name>
    <dbReference type="NCBI Taxonomy" id="41047"/>
    <lineage>
        <taxon>Eukaryota</taxon>
        <taxon>Fungi</taxon>
        <taxon>Dikarya</taxon>
        <taxon>Ascomycota</taxon>
        <taxon>Pezizomycotina</taxon>
        <taxon>Eurotiomycetes</taxon>
        <taxon>Eurotiomycetidae</taxon>
        <taxon>Eurotiales</taxon>
        <taxon>Aspergillaceae</taxon>
        <taxon>Aspergillus</taxon>
        <taxon>Aspergillus subgen. Fumigati</taxon>
    </lineage>
</organism>
<dbReference type="InterPro" id="IPR050121">
    <property type="entry name" value="Cytochrome_P450_monoxygenase"/>
</dbReference>
<evidence type="ECO:0000313" key="9">
    <source>
        <dbReference type="EMBL" id="RHZ53589.1"/>
    </source>
</evidence>
<evidence type="ECO:0000256" key="1">
    <source>
        <dbReference type="ARBA" id="ARBA00001971"/>
    </source>
</evidence>
<dbReference type="AlphaFoldDB" id="A0A397GTK3"/>
<dbReference type="PRINTS" id="PR00465">
    <property type="entry name" value="EP450IV"/>
</dbReference>
<feature type="binding site" description="axial binding residue" evidence="8">
    <location>
        <position position="498"/>
    </location>
    <ligand>
        <name>heme</name>
        <dbReference type="ChEBI" id="CHEBI:30413"/>
    </ligand>
    <ligandPart>
        <name>Fe</name>
        <dbReference type="ChEBI" id="CHEBI:18248"/>
    </ligandPart>
</feature>
<sequence length="555" mass="62578">MVAKLHGTRHAPRKTSPTDLECTSILSIRSKTWLPRPWKNLFSLTVSLATIVLSSLNQATRGSNVKRGSQASRLVFLLQPSMASTLVPGPWSAALCGWYEFYTNVWLDGQWCKTYPELHKKYRSPVVRVGPDHVHVKDIDTYETIFRNGTDFYKDHTFYTCADNDGSIFSLSDRDEHRARRKALSPRFSKQAAEADAPGILHQLRRMEDFMVRQSRQGKSCNINDLFRAFAINVVGKTLLGDCGDLVEYEETKPELLDTVDGLSVMIPTLRFFPYPAAVNSIVPTFIADRLVPTGVLNFKKTCEAYTRSRVDKPVRSDVERSSASVIELLVAHSYDTTGKPPTLDYLAAEAFTFIDAGVDTAGRTLAAAVYYILRNPRIQKKLKDELDESDAWNSGDLEFDVRKLGSLPYLNAIIKEAHRIWPALPGPLPRVVPPEGLQVGSYFIPGGTIVSATHHSLHFDEEIFPEPNEFKPERWLQNNRTDLDRYLNPYSRGSRACIGINLAQMQLQLALADIFHRLDLELCEPIPSVLSWKDHFVAEPTSPIHIRARPRLSP</sequence>
<dbReference type="EMBL" id="NKHU02000122">
    <property type="protein sequence ID" value="RHZ53589.1"/>
    <property type="molecule type" value="Genomic_DNA"/>
</dbReference>
<dbReference type="GO" id="GO:0005506">
    <property type="term" value="F:iron ion binding"/>
    <property type="evidence" value="ECO:0007669"/>
    <property type="project" value="InterPro"/>
</dbReference>
<evidence type="ECO:0000256" key="8">
    <source>
        <dbReference type="PIRSR" id="PIRSR602403-1"/>
    </source>
</evidence>
<keyword evidence="4 8" id="KW-0479">Metal-binding</keyword>
<evidence type="ECO:0000313" key="10">
    <source>
        <dbReference type="Proteomes" id="UP000215305"/>
    </source>
</evidence>